<feature type="region of interest" description="Disordered" evidence="11">
    <location>
        <begin position="1"/>
        <end position="43"/>
    </location>
</feature>
<accession>D3PGE7</accession>
<feature type="compositionally biased region" description="Acidic residues" evidence="11">
    <location>
        <begin position="9"/>
        <end position="27"/>
    </location>
</feature>
<evidence type="ECO:0000256" key="3">
    <source>
        <dbReference type="ARBA" id="ARBA00004514"/>
    </source>
</evidence>
<evidence type="ECO:0000256" key="2">
    <source>
        <dbReference type="ARBA" id="ARBA00004255"/>
    </source>
</evidence>
<comment type="subcellular location">
    <subcellularLocation>
        <location evidence="3">Cytoplasm</location>
        <location evidence="3">Cytosol</location>
    </subcellularLocation>
    <subcellularLocation>
        <location evidence="2">Golgi apparatus membrane</location>
        <topology evidence="2">Peripheral membrane protein</topology>
        <orientation evidence="2">Cytoplasmic side</orientation>
    </subcellularLocation>
    <subcellularLocation>
        <location evidence="4">Golgi apparatus</location>
        <location evidence="4">trans-Golgi network</location>
    </subcellularLocation>
</comment>
<organism evidence="12">
    <name type="scientific">Lepeophtheirus salmonis</name>
    <name type="common">Salmon louse</name>
    <name type="synonym">Caligus salmonis</name>
    <dbReference type="NCBI Taxonomy" id="72036"/>
    <lineage>
        <taxon>Eukaryota</taxon>
        <taxon>Metazoa</taxon>
        <taxon>Ecdysozoa</taxon>
        <taxon>Arthropoda</taxon>
        <taxon>Crustacea</taxon>
        <taxon>Multicrustacea</taxon>
        <taxon>Hexanauplia</taxon>
        <taxon>Copepoda</taxon>
        <taxon>Siphonostomatoida</taxon>
        <taxon>Caligidae</taxon>
        <taxon>Lepeophtheirus</taxon>
    </lineage>
</organism>
<dbReference type="Gene3D" id="1.20.5.170">
    <property type="match status" value="1"/>
</dbReference>
<dbReference type="EMBL" id="BT120703">
    <property type="protein sequence ID" value="ADD24343.1"/>
    <property type="molecule type" value="mRNA"/>
</dbReference>
<dbReference type="AlphaFoldDB" id="D3PGE7"/>
<feature type="coiled-coil region" evidence="10">
    <location>
        <begin position="94"/>
        <end position="128"/>
    </location>
</feature>
<protein>
    <submittedName>
        <fullName evidence="12">Short coiled-coil protein homolog</fullName>
    </submittedName>
</protein>
<dbReference type="GO" id="GO:0005802">
    <property type="term" value="C:trans-Golgi network"/>
    <property type="evidence" value="ECO:0007669"/>
    <property type="project" value="TreeGrafter"/>
</dbReference>
<comment type="similarity">
    <text evidence="5">Belongs to the SCOC family.</text>
</comment>
<keyword evidence="9" id="KW-0472">Membrane</keyword>
<sequence>MAMQKENYVDDEEEDEDSIPLADDDPDVLLTESEKIEESQARGLSLDSIPSVFSDDFPPPCSSSFSGSNMGISSTMNKFAEDSQKESSEEAEEKARLIAQVLELQNTLDDLTTRVDTVKGENLKLQTENSILGQYIQNLMEASAVFQAVSPGRNKGPAKKNIGTVIRVTAKAVQEASSKE</sequence>
<dbReference type="InterPro" id="IPR019357">
    <property type="entry name" value="SCOC"/>
</dbReference>
<evidence type="ECO:0000256" key="6">
    <source>
        <dbReference type="ARBA" id="ARBA00022490"/>
    </source>
</evidence>
<evidence type="ECO:0000256" key="11">
    <source>
        <dbReference type="SAM" id="MobiDB-lite"/>
    </source>
</evidence>
<gene>
    <name evidence="12" type="primary">SCOC</name>
</gene>
<dbReference type="PANTHER" id="PTHR21614">
    <property type="entry name" value="SHORT COILED COIL PROTEIN"/>
    <property type="match status" value="1"/>
</dbReference>
<keyword evidence="8 10" id="KW-0175">Coiled coil</keyword>
<evidence type="ECO:0000256" key="9">
    <source>
        <dbReference type="ARBA" id="ARBA00023136"/>
    </source>
</evidence>
<proteinExistence type="evidence at transcript level"/>
<reference evidence="12" key="1">
    <citation type="submission" date="2010-03" db="EMBL/GenBank/DDBJ databases">
        <title>Lepeophtheirus salmonis ESTs and full-length cDNAs.</title>
        <authorList>
            <person name="Yasuike M."/>
            <person name="von Schalburg K."/>
            <person name="Cooper G."/>
            <person name="Leong J."/>
            <person name="Jones S.R.M."/>
            <person name="Koop B.F."/>
        </authorList>
    </citation>
    <scope>NUCLEOTIDE SEQUENCE</scope>
    <source>
        <tissue evidence="12">Whole</tissue>
    </source>
</reference>
<dbReference type="GO" id="GO:0005829">
    <property type="term" value="C:cytosol"/>
    <property type="evidence" value="ECO:0007669"/>
    <property type="project" value="UniProtKB-SubCell"/>
</dbReference>
<evidence type="ECO:0000313" key="12">
    <source>
        <dbReference type="EMBL" id="ADD24343.1"/>
    </source>
</evidence>
<evidence type="ECO:0000256" key="8">
    <source>
        <dbReference type="ARBA" id="ARBA00023054"/>
    </source>
</evidence>
<evidence type="ECO:0000256" key="5">
    <source>
        <dbReference type="ARBA" id="ARBA00010880"/>
    </source>
</evidence>
<name>D3PGE7_LEPSM</name>
<evidence type="ECO:0000256" key="4">
    <source>
        <dbReference type="ARBA" id="ARBA00004601"/>
    </source>
</evidence>
<dbReference type="Pfam" id="PF10224">
    <property type="entry name" value="DUF2205"/>
    <property type="match status" value="1"/>
</dbReference>
<keyword evidence="6" id="KW-0963">Cytoplasm</keyword>
<dbReference type="GO" id="GO:0000139">
    <property type="term" value="C:Golgi membrane"/>
    <property type="evidence" value="ECO:0007669"/>
    <property type="project" value="UniProtKB-SubCell"/>
</dbReference>
<evidence type="ECO:0000256" key="10">
    <source>
        <dbReference type="SAM" id="Coils"/>
    </source>
</evidence>
<comment type="function">
    <text evidence="1">Positive regulator of amino acid starvation-induced autophagy.</text>
</comment>
<evidence type="ECO:0000256" key="1">
    <source>
        <dbReference type="ARBA" id="ARBA00002743"/>
    </source>
</evidence>
<dbReference type="PANTHER" id="PTHR21614:SF0">
    <property type="entry name" value="GEO08385P1"/>
    <property type="match status" value="1"/>
</dbReference>
<evidence type="ECO:0000256" key="7">
    <source>
        <dbReference type="ARBA" id="ARBA00023034"/>
    </source>
</evidence>
<keyword evidence="7" id="KW-0333">Golgi apparatus</keyword>